<feature type="region of interest" description="Disordered" evidence="1">
    <location>
        <begin position="1054"/>
        <end position="1077"/>
    </location>
</feature>
<feature type="compositionally biased region" description="Low complexity" evidence="1">
    <location>
        <begin position="442"/>
        <end position="451"/>
    </location>
</feature>
<evidence type="ECO:0000313" key="3">
    <source>
        <dbReference type="EMBL" id="GMH17271.1"/>
    </source>
</evidence>
<feature type="compositionally biased region" description="Polar residues" evidence="1">
    <location>
        <begin position="459"/>
        <end position="473"/>
    </location>
</feature>
<feature type="domain" description="DAGKc" evidence="2">
    <location>
        <begin position="1075"/>
        <end position="1221"/>
    </location>
</feature>
<dbReference type="GO" id="GO:0005524">
    <property type="term" value="F:ATP binding"/>
    <property type="evidence" value="ECO:0007669"/>
    <property type="project" value="InterPro"/>
</dbReference>
<evidence type="ECO:0000256" key="1">
    <source>
        <dbReference type="SAM" id="MobiDB-lite"/>
    </source>
</evidence>
<proteinExistence type="predicted"/>
<dbReference type="EMBL" id="BSYO01000017">
    <property type="protein sequence ID" value="GMH17271.1"/>
    <property type="molecule type" value="Genomic_DNA"/>
</dbReference>
<dbReference type="SUPFAM" id="SSF111331">
    <property type="entry name" value="NAD kinase/diacylglycerol kinase-like"/>
    <property type="match status" value="1"/>
</dbReference>
<dbReference type="InterPro" id="IPR017438">
    <property type="entry name" value="ATP-NAD_kinase_N"/>
</dbReference>
<evidence type="ECO:0000259" key="2">
    <source>
        <dbReference type="PROSITE" id="PS50146"/>
    </source>
</evidence>
<dbReference type="PROSITE" id="PS50146">
    <property type="entry name" value="DAGK"/>
    <property type="match status" value="1"/>
</dbReference>
<sequence length="1390" mass="154694">MSKTSKISYTKEFLLSLSELEGCKKPPNGFDESILSEFDNNCHGTQDFRHDHGSYPPTRRDVCSCSWGIHRWDNRSRGRIDADSPSYSNSDTCGRRNAIHSRHSWQNPEQDGLLGIASFPRASGHGAGASVSRSSAIDRYLHNRSNEPYHPLLPYKAMPHSWRNINESYDDETFGKYSWQDRVEEERKRRAEFESMRKEQHKALQQKLRLNSDMPKEHPLSDITALLENPRENKIPDEVNENVIKPASQNDSGKFSDSLQVWSSALVPAGFANCIPEMNSGAKSLIHPDIGEGGRSELEDGHQDENKLAQKIGLWKQKSNTTIQSSEKGLKNSDLSSTIKACMDNNVGYQSLNEILRIREIRRLDTDKICGCKIVAQSSQSTSLLEKIFESALKGKHGGTDNFIQDQDTKTQIVWTPHSFPSSKLAQGLIEECNQPLEDNSSKNSNHLLSLIDSGKNGGSASDTNATDSNPETVASNLTSAVVRINEQLNTNNLEAVPAFLTCEELERSIFSEISEYYSTSQPPRQGYYASNVETEHDNVNNFASQHLLSLLQKGKGYKESPKDEPRDLEIGYIDAIHGNDTDENAVNFYDLQKNSTLETPFGTQFMEELQSVCGPISAQTNSFELANSQTSGPVCYASNVDKEQAKDDVDNFASQYLLSLLQKGMGSQNEAPTFIFYNESHDDQHDIEAAYIGEIHGDMKDEDAEKFDHLGKNLSHEMLNGTVFTNKLQSVGALVSDDGFYHSSVNGIGAKRASHDTILASNDIQQINSNEPVANWLASYNDRAEMELSRLPPAIEVRHPEGDGLITGGNHVNAQSSLFISDLDATNIEFLSSSSNRPLNNTEKVEALSAAITDEQCGVGQEGSLFLCDPYETEEEFTHHNLDEQSTATQMNHKGLLFHPLDSYLTNINPRINFMAPETMICHDAPIHHQFLMIHPSYLQPNYGLLGFDDHVEQPMLWQMQMPGNLPQHAPHRFPHCGELPLPPSNNLAVARDYNPMQGFQFGEWKSYFNDFGNPVAGPEVDGSSNPPEALQRIFEMERMAKPSMLIAQQLPPMVPDLSSPDRSLHRRGSSSSSGRRDLVFVVNPRGANGRTGKEWKKLLPYLRSSLGNEYNICESFTSGPCHAIDITREAIREGADAVIAVGGDGTLHEVVNGFFWCGKLVSNQDQAAAHTTALGLIPLGTGSDFARTFHWKNNPYEAVDRIAKGQRSWIDVGAITGGSGEPHYFINVADIHLSAKAGYYAAKYKRFGKLCYVIGALQAFMGHHNQDLRVKIDDGEWETYSQVTALCIGNGKYFGGGMKISPNAEPSSGNFEVVVLQDFKWYDFILKLHRLYNGTHLSVKNVTSRRARSIEVEEIAGCGTIYVQSDGEYLGFLPRKYCILPRAIQMLT</sequence>
<dbReference type="GO" id="GO:0008654">
    <property type="term" value="P:phospholipid biosynthetic process"/>
    <property type="evidence" value="ECO:0007669"/>
    <property type="project" value="InterPro"/>
</dbReference>
<dbReference type="Gene3D" id="3.40.50.10330">
    <property type="entry name" value="Probable inorganic polyphosphate/atp-NAD kinase, domain 1"/>
    <property type="match status" value="1"/>
</dbReference>
<organism evidence="3 4">
    <name type="scientific">Nepenthes gracilis</name>
    <name type="common">Slender pitcher plant</name>
    <dbReference type="NCBI Taxonomy" id="150966"/>
    <lineage>
        <taxon>Eukaryota</taxon>
        <taxon>Viridiplantae</taxon>
        <taxon>Streptophyta</taxon>
        <taxon>Embryophyta</taxon>
        <taxon>Tracheophyta</taxon>
        <taxon>Spermatophyta</taxon>
        <taxon>Magnoliopsida</taxon>
        <taxon>eudicotyledons</taxon>
        <taxon>Gunneridae</taxon>
        <taxon>Pentapetalae</taxon>
        <taxon>Caryophyllales</taxon>
        <taxon>Nepenthaceae</taxon>
        <taxon>Nepenthes</taxon>
    </lineage>
</organism>
<name>A0AAD3SWD4_NEPGR</name>
<accession>A0AAD3SWD4</accession>
<comment type="caution">
    <text evidence="3">The sequence shown here is derived from an EMBL/GenBank/DDBJ whole genome shotgun (WGS) entry which is preliminary data.</text>
</comment>
<dbReference type="Proteomes" id="UP001279734">
    <property type="component" value="Unassembled WGS sequence"/>
</dbReference>
<dbReference type="InterPro" id="IPR001206">
    <property type="entry name" value="Diacylglycerol_kinase_cat_dom"/>
</dbReference>
<reference evidence="3" key="1">
    <citation type="submission" date="2023-05" db="EMBL/GenBank/DDBJ databases">
        <title>Nepenthes gracilis genome sequencing.</title>
        <authorList>
            <person name="Fukushima K."/>
        </authorList>
    </citation>
    <scope>NUCLEOTIDE SEQUENCE</scope>
    <source>
        <strain evidence="3">SING2019-196</strain>
    </source>
</reference>
<feature type="region of interest" description="Disordered" evidence="1">
    <location>
        <begin position="436"/>
        <end position="473"/>
    </location>
</feature>
<dbReference type="Pfam" id="PF00781">
    <property type="entry name" value="DAGK_cat"/>
    <property type="match status" value="1"/>
</dbReference>
<dbReference type="GO" id="GO:0016301">
    <property type="term" value="F:kinase activity"/>
    <property type="evidence" value="ECO:0007669"/>
    <property type="project" value="InterPro"/>
</dbReference>
<dbReference type="SMART" id="SM00046">
    <property type="entry name" value="DAGKc"/>
    <property type="match status" value="1"/>
</dbReference>
<gene>
    <name evidence="3" type="ORF">Nepgr_019112</name>
</gene>
<dbReference type="Pfam" id="PF19279">
    <property type="entry name" value="YegS_C"/>
    <property type="match status" value="1"/>
</dbReference>
<dbReference type="NCBIfam" id="TIGR00147">
    <property type="entry name" value="YegS/Rv2252/BmrU family lipid kinase"/>
    <property type="match status" value="1"/>
</dbReference>
<dbReference type="InterPro" id="IPR016064">
    <property type="entry name" value="NAD/diacylglycerol_kinase_sf"/>
</dbReference>
<dbReference type="PANTHER" id="PTHR34802:SF1">
    <property type="entry name" value="CHORISMATE SYNTHASE"/>
    <property type="match status" value="1"/>
</dbReference>
<dbReference type="InterPro" id="IPR045540">
    <property type="entry name" value="YegS/DAGK_C"/>
</dbReference>
<dbReference type="InterPro" id="IPR005218">
    <property type="entry name" value="Diacylglycerol/lipid_kinase"/>
</dbReference>
<protein>
    <recommendedName>
        <fullName evidence="2">DAGKc domain-containing protein</fullName>
    </recommendedName>
</protein>
<evidence type="ECO:0000313" key="4">
    <source>
        <dbReference type="Proteomes" id="UP001279734"/>
    </source>
</evidence>
<dbReference type="Gene3D" id="2.60.200.40">
    <property type="match status" value="1"/>
</dbReference>
<keyword evidence="4" id="KW-1185">Reference proteome</keyword>
<dbReference type="PANTHER" id="PTHR34802">
    <property type="entry name" value="CHORISMATE SYNTHASE"/>
    <property type="match status" value="1"/>
</dbReference>